<sequence length="329" mass="34966">MAAAVCLLVGFAMVAVFGQLRFGQTHTYKAEFKTVSGLESGNFVRIAGVEIGKVRSIAIKDNTTAVVEFDTRDNVVLTDGAKAVVRYQNLTGERYLALQEGAGSTEVLQPGSSIPLERTAGALDLDALIGGFKPLFRALDPDQINTLSGQLIRALQGEGPALDAFLGQAAAFTNTLADRDELVGQVITNLNTVMESVSDQSKQVDTAVTAVGKLVDALSQRKVDVANSLAHLDGATATLGDLLLQARPSLQKVVAETDRTAGLVVADHDYFTHFLDGLLPSYQALARQGLYGDFLSAYMCEGVLKVNGKGGQPVYVRLFNQTTGRCAPK</sequence>
<feature type="domain" description="Mammalian cell entry C-terminal" evidence="2">
    <location>
        <begin position="105"/>
        <end position="315"/>
    </location>
</feature>
<dbReference type="Pfam" id="PF02470">
    <property type="entry name" value="MlaD"/>
    <property type="match status" value="1"/>
</dbReference>
<accession>A0ABM9LB87</accession>
<evidence type="ECO:0000259" key="2">
    <source>
        <dbReference type="Pfam" id="PF11887"/>
    </source>
</evidence>
<protein>
    <submittedName>
        <fullName evidence="3">MCE family protein</fullName>
    </submittedName>
</protein>
<dbReference type="Proteomes" id="UP001190465">
    <property type="component" value="Chromosome"/>
</dbReference>
<name>A0ABM9LB87_9MYCO</name>
<dbReference type="Pfam" id="PF11887">
    <property type="entry name" value="Mce4_CUP1"/>
    <property type="match status" value="1"/>
</dbReference>
<feature type="domain" description="Mce/MlaD" evidence="1">
    <location>
        <begin position="25"/>
        <end position="101"/>
    </location>
</feature>
<evidence type="ECO:0000313" key="4">
    <source>
        <dbReference type="Proteomes" id="UP001190465"/>
    </source>
</evidence>
<gene>
    <name evidence="3" type="ORF">MU0053_000551</name>
</gene>
<dbReference type="NCBIfam" id="TIGR00996">
    <property type="entry name" value="Mtu_fam_mce"/>
    <property type="match status" value="1"/>
</dbReference>
<dbReference type="PANTHER" id="PTHR33371:SF17">
    <property type="entry name" value="MCE-FAMILY PROTEIN MCE1B"/>
    <property type="match status" value="1"/>
</dbReference>
<evidence type="ECO:0000259" key="1">
    <source>
        <dbReference type="Pfam" id="PF02470"/>
    </source>
</evidence>
<dbReference type="PANTHER" id="PTHR33371">
    <property type="entry name" value="INTERMEMBRANE PHOSPHOLIPID TRANSPORT SYSTEM BINDING PROTEIN MLAD-RELATED"/>
    <property type="match status" value="1"/>
</dbReference>
<dbReference type="InterPro" id="IPR003399">
    <property type="entry name" value="Mce/MlaD"/>
</dbReference>
<dbReference type="InterPro" id="IPR052336">
    <property type="entry name" value="MlaD_Phospholipid_Transporter"/>
</dbReference>
<dbReference type="EMBL" id="OY726397">
    <property type="protein sequence ID" value="CAJ1496050.1"/>
    <property type="molecule type" value="Genomic_DNA"/>
</dbReference>
<reference evidence="3 4" key="1">
    <citation type="submission" date="2023-08" db="EMBL/GenBank/DDBJ databases">
        <authorList>
            <person name="Folkvardsen B D."/>
            <person name="Norman A."/>
        </authorList>
    </citation>
    <scope>NUCLEOTIDE SEQUENCE [LARGE SCALE GENOMIC DNA]</scope>
    <source>
        <strain evidence="3 4">Mu0053</strain>
    </source>
</reference>
<organism evidence="3 4">
    <name type="scientific">[Mycobacterium] burgundiense</name>
    <dbReference type="NCBI Taxonomy" id="3064286"/>
    <lineage>
        <taxon>Bacteria</taxon>
        <taxon>Bacillati</taxon>
        <taxon>Actinomycetota</taxon>
        <taxon>Actinomycetes</taxon>
        <taxon>Mycobacteriales</taxon>
        <taxon>Mycobacteriaceae</taxon>
        <taxon>Mycolicibacterium</taxon>
    </lineage>
</organism>
<dbReference type="InterPro" id="IPR005693">
    <property type="entry name" value="Mce"/>
</dbReference>
<proteinExistence type="predicted"/>
<keyword evidence="4" id="KW-1185">Reference proteome</keyword>
<dbReference type="InterPro" id="IPR024516">
    <property type="entry name" value="Mce_C"/>
</dbReference>
<evidence type="ECO:0000313" key="3">
    <source>
        <dbReference type="EMBL" id="CAJ1496050.1"/>
    </source>
</evidence>